<proteinExistence type="predicted"/>
<dbReference type="AlphaFoldDB" id="A0A644XKW3"/>
<evidence type="ECO:0000313" key="1">
    <source>
        <dbReference type="EMBL" id="MPM16607.1"/>
    </source>
</evidence>
<comment type="caution">
    <text evidence="1">The sequence shown here is derived from an EMBL/GenBank/DDBJ whole genome shotgun (WGS) entry which is preliminary data.</text>
</comment>
<dbReference type="EMBL" id="VSSQ01002644">
    <property type="protein sequence ID" value="MPM16607.1"/>
    <property type="molecule type" value="Genomic_DNA"/>
</dbReference>
<protein>
    <submittedName>
        <fullName evidence="1">Uncharacterized protein</fullName>
    </submittedName>
</protein>
<accession>A0A644XKW3</accession>
<gene>
    <name evidence="1" type="ORF">SDC9_62988</name>
</gene>
<organism evidence="1">
    <name type="scientific">bioreactor metagenome</name>
    <dbReference type="NCBI Taxonomy" id="1076179"/>
    <lineage>
        <taxon>unclassified sequences</taxon>
        <taxon>metagenomes</taxon>
        <taxon>ecological metagenomes</taxon>
    </lineage>
</organism>
<reference evidence="1" key="1">
    <citation type="submission" date="2019-08" db="EMBL/GenBank/DDBJ databases">
        <authorList>
            <person name="Kucharzyk K."/>
            <person name="Murdoch R.W."/>
            <person name="Higgins S."/>
            <person name="Loffler F."/>
        </authorList>
    </citation>
    <scope>NUCLEOTIDE SEQUENCE</scope>
</reference>
<name>A0A644XKW3_9ZZZZ</name>
<sequence length="72" mass="7353">MLNLNVALLNLRAILGNGAVVLAGDVVGLFYVSDGLPLALNLGGANACGLCIESHKVLCFAGTIRATLSQNK</sequence>